<evidence type="ECO:0000256" key="11">
    <source>
        <dbReference type="ARBA" id="ARBA00022989"/>
    </source>
</evidence>
<evidence type="ECO:0000256" key="5">
    <source>
        <dbReference type="ARBA" id="ARBA00022448"/>
    </source>
</evidence>
<evidence type="ECO:0000256" key="15">
    <source>
        <dbReference type="ARBA" id="ARBA00023329"/>
    </source>
</evidence>
<evidence type="ECO:0000256" key="12">
    <source>
        <dbReference type="ARBA" id="ARBA00023018"/>
    </source>
</evidence>
<organism evidence="18 19">
    <name type="scientific">Xenopus laevis</name>
    <name type="common">African clawed frog</name>
    <dbReference type="NCBI Taxonomy" id="8355"/>
    <lineage>
        <taxon>Eukaryota</taxon>
        <taxon>Metazoa</taxon>
        <taxon>Chordata</taxon>
        <taxon>Craniata</taxon>
        <taxon>Vertebrata</taxon>
        <taxon>Euteleostomi</taxon>
        <taxon>Amphibia</taxon>
        <taxon>Batrachia</taxon>
        <taxon>Anura</taxon>
        <taxon>Pipoidea</taxon>
        <taxon>Pipidae</taxon>
        <taxon>Xenopodinae</taxon>
        <taxon>Xenopus</taxon>
        <taxon>Xenopus</taxon>
    </lineage>
</organism>
<comment type="similarity">
    <text evidence="16">Belongs to the SCAMP family. SCAMP5 subfamily.</text>
</comment>
<evidence type="ECO:0000313" key="18">
    <source>
        <dbReference type="EMBL" id="OCT89474.1"/>
    </source>
</evidence>
<dbReference type="EMBL" id="CM004470">
    <property type="protein sequence ID" value="OCT89474.1"/>
    <property type="molecule type" value="Genomic_DNA"/>
</dbReference>
<feature type="transmembrane region" description="Helical" evidence="17">
    <location>
        <begin position="182"/>
        <end position="206"/>
    </location>
</feature>
<sequence>MWVCDVTERTSVRAIEATLCSSTATPFSDTETAGRTRLLEKENNFPPLPRFIPLKPCFHQDFENDIPDLHRTTVKRLYSLWMLHSITLGVNLIGCLAWLIGGGGAVNFGLAILWVILFTPCSYVCWFRPAYKAFKTDSSFNFMAFFFTFSAQLVISIIQAVGIPGWGVCGWIATVSFFSTSVGAAVVMLFPTIMFTAVAILSFVALTKVHRFYRGAGGSLSKAQEEWTTGAWKNPHVQQAAQNAAQGAMAQNDPQYSATPNYGYSN</sequence>
<dbReference type="GO" id="GO:0006887">
    <property type="term" value="P:exocytosis"/>
    <property type="evidence" value="ECO:0007669"/>
    <property type="project" value="UniProtKB-KW"/>
</dbReference>
<dbReference type="PANTHER" id="PTHR10687:SF5">
    <property type="entry name" value="SECRETORY CARRIER-ASSOCIATED MEMBRANE PROTEIN 5"/>
    <property type="match status" value="1"/>
</dbReference>
<proteinExistence type="inferred from homology"/>
<evidence type="ECO:0000256" key="13">
    <source>
        <dbReference type="ARBA" id="ARBA00023034"/>
    </source>
</evidence>
<accession>A0A974DCK8</accession>
<dbReference type="AlphaFoldDB" id="A0A974DCK8"/>
<dbReference type="Proteomes" id="UP000694892">
    <property type="component" value="Chromosome 3L"/>
</dbReference>
<keyword evidence="10" id="KW-0653">Protein transport</keyword>
<name>A0A974DCK8_XENLA</name>
<evidence type="ECO:0000256" key="4">
    <source>
        <dbReference type="ARBA" id="ARBA00004651"/>
    </source>
</evidence>
<dbReference type="OMA" id="WIATVSF"/>
<evidence type="ECO:0000256" key="14">
    <source>
        <dbReference type="ARBA" id="ARBA00023136"/>
    </source>
</evidence>
<keyword evidence="7" id="KW-0268">Exocytosis</keyword>
<feature type="transmembrane region" description="Helical" evidence="17">
    <location>
        <begin position="106"/>
        <end position="127"/>
    </location>
</feature>
<reference evidence="19" key="1">
    <citation type="journal article" date="2016" name="Nature">
        <title>Genome evolution in the allotetraploid frog Xenopus laevis.</title>
        <authorList>
            <person name="Session A.M."/>
            <person name="Uno Y."/>
            <person name="Kwon T."/>
            <person name="Chapman J.A."/>
            <person name="Toyoda A."/>
            <person name="Takahashi S."/>
            <person name="Fukui A."/>
            <person name="Hikosaka A."/>
            <person name="Suzuki A."/>
            <person name="Kondo M."/>
            <person name="van Heeringen S.J."/>
            <person name="Quigley I."/>
            <person name="Heinz S."/>
            <person name="Ogino H."/>
            <person name="Ochi H."/>
            <person name="Hellsten U."/>
            <person name="Lyons J.B."/>
            <person name="Simakov O."/>
            <person name="Putnam N."/>
            <person name="Stites J."/>
            <person name="Kuroki Y."/>
            <person name="Tanaka T."/>
            <person name="Michiue T."/>
            <person name="Watanabe M."/>
            <person name="Bogdanovic O."/>
            <person name="Lister R."/>
            <person name="Georgiou G."/>
            <person name="Paranjpe S.S."/>
            <person name="van Kruijsbergen I."/>
            <person name="Shu S."/>
            <person name="Carlson J."/>
            <person name="Kinoshita T."/>
            <person name="Ohta Y."/>
            <person name="Mawaribuchi S."/>
            <person name="Jenkins J."/>
            <person name="Grimwood J."/>
            <person name="Schmutz J."/>
            <person name="Mitros T."/>
            <person name="Mozaffari S.V."/>
            <person name="Suzuki Y."/>
            <person name="Haramoto Y."/>
            <person name="Yamamoto T.S."/>
            <person name="Takagi C."/>
            <person name="Heald R."/>
            <person name="Miller K."/>
            <person name="Haudenschild C."/>
            <person name="Kitzman J."/>
            <person name="Nakayama T."/>
            <person name="Izutsu Y."/>
            <person name="Robert J."/>
            <person name="Fortriede J."/>
            <person name="Burns K."/>
            <person name="Lotay V."/>
            <person name="Karimi K."/>
            <person name="Yasuoka Y."/>
            <person name="Dichmann D.S."/>
            <person name="Flajnik M.F."/>
            <person name="Houston D.W."/>
            <person name="Shendure J."/>
            <person name="DuPasquier L."/>
            <person name="Vize P.D."/>
            <person name="Zorn A.M."/>
            <person name="Ito M."/>
            <person name="Marcotte E.M."/>
            <person name="Wallingford J.B."/>
            <person name="Ito Y."/>
            <person name="Asashima M."/>
            <person name="Ueno N."/>
            <person name="Matsuda Y."/>
            <person name="Veenstra G.J."/>
            <person name="Fujiyama A."/>
            <person name="Harland R.M."/>
            <person name="Taira M."/>
            <person name="Rokhsar D.S."/>
        </authorList>
    </citation>
    <scope>NUCLEOTIDE SEQUENCE [LARGE SCALE GENOMIC DNA]</scope>
    <source>
        <strain evidence="19">J</strain>
    </source>
</reference>
<evidence type="ECO:0000256" key="1">
    <source>
        <dbReference type="ARBA" id="ARBA00004166"/>
    </source>
</evidence>
<dbReference type="PANTHER" id="PTHR10687">
    <property type="entry name" value="SECRETORY CARRIER-ASSOCIATED MEMBRANE PROTEIN SCAMP"/>
    <property type="match status" value="1"/>
</dbReference>
<dbReference type="GO" id="GO:0005886">
    <property type="term" value="C:plasma membrane"/>
    <property type="evidence" value="ECO:0007669"/>
    <property type="project" value="UniProtKB-SubCell"/>
</dbReference>
<comment type="subcellular location">
    <subcellularLocation>
        <location evidence="4">Cell membrane</location>
        <topology evidence="4">Multi-pass membrane protein</topology>
    </subcellularLocation>
    <subcellularLocation>
        <location evidence="3">Cytoplasmic vesicle</location>
        <location evidence="3">Secretory vesicle</location>
        <location evidence="3">Synaptic vesicle membrane</location>
        <topology evidence="3">Multi-pass membrane protein</topology>
    </subcellularLocation>
    <subcellularLocation>
        <location evidence="1">Golgi apparatus</location>
        <location evidence="1">trans-Golgi network membrane</location>
        <topology evidence="1">Multi-pass membrane protein</topology>
    </subcellularLocation>
    <subcellularLocation>
        <location evidence="17">Membrane</location>
        <topology evidence="17">Multi-pass membrane protein</topology>
    </subcellularLocation>
    <subcellularLocation>
        <location evidence="2">Recycling endosome membrane</location>
        <topology evidence="2">Multi-pass membrane protein</topology>
    </subcellularLocation>
</comment>
<keyword evidence="11 17" id="KW-1133">Transmembrane helix</keyword>
<dbReference type="Pfam" id="PF04144">
    <property type="entry name" value="SCAMP"/>
    <property type="match status" value="1"/>
</dbReference>
<keyword evidence="15" id="KW-0968">Cytoplasmic vesicle</keyword>
<dbReference type="GO" id="GO:0032588">
    <property type="term" value="C:trans-Golgi network membrane"/>
    <property type="evidence" value="ECO:0007669"/>
    <property type="project" value="TreeGrafter"/>
</dbReference>
<evidence type="ECO:0000256" key="7">
    <source>
        <dbReference type="ARBA" id="ARBA00022483"/>
    </source>
</evidence>
<dbReference type="InterPro" id="IPR007273">
    <property type="entry name" value="SCAMP"/>
</dbReference>
<protein>
    <recommendedName>
        <fullName evidence="17">Secretory carrier-associated membrane protein</fullName>
        <shortName evidence="17">Secretory carrier membrane protein</shortName>
    </recommendedName>
</protein>
<evidence type="ECO:0000256" key="9">
    <source>
        <dbReference type="ARBA" id="ARBA00022753"/>
    </source>
</evidence>
<gene>
    <name evidence="18" type="ORF">XELAEV_18018094mg</name>
</gene>
<dbReference type="GO" id="GO:0055038">
    <property type="term" value="C:recycling endosome membrane"/>
    <property type="evidence" value="ECO:0007669"/>
    <property type="project" value="UniProtKB-SubCell"/>
</dbReference>
<feature type="transmembrane region" description="Helical" evidence="17">
    <location>
        <begin position="139"/>
        <end position="162"/>
    </location>
</feature>
<evidence type="ECO:0000256" key="8">
    <source>
        <dbReference type="ARBA" id="ARBA00022692"/>
    </source>
</evidence>
<feature type="transmembrane region" description="Helical" evidence="17">
    <location>
        <begin position="80"/>
        <end position="100"/>
    </location>
</feature>
<keyword evidence="14 17" id="KW-0472">Membrane</keyword>
<keyword evidence="8 17" id="KW-0812">Transmembrane</keyword>
<evidence type="ECO:0000256" key="16">
    <source>
        <dbReference type="ARBA" id="ARBA00038169"/>
    </source>
</evidence>
<keyword evidence="9" id="KW-0967">Endosome</keyword>
<evidence type="ECO:0000256" key="2">
    <source>
        <dbReference type="ARBA" id="ARBA00004195"/>
    </source>
</evidence>
<keyword evidence="13" id="KW-0333">Golgi apparatus</keyword>
<evidence type="ECO:0000313" key="19">
    <source>
        <dbReference type="Proteomes" id="UP000694892"/>
    </source>
</evidence>
<dbReference type="GO" id="GO:0030672">
    <property type="term" value="C:synaptic vesicle membrane"/>
    <property type="evidence" value="ECO:0007669"/>
    <property type="project" value="UniProtKB-SubCell"/>
</dbReference>
<evidence type="ECO:0000256" key="6">
    <source>
        <dbReference type="ARBA" id="ARBA00022475"/>
    </source>
</evidence>
<evidence type="ECO:0000256" key="3">
    <source>
        <dbReference type="ARBA" id="ARBA00004644"/>
    </source>
</evidence>
<evidence type="ECO:0000256" key="17">
    <source>
        <dbReference type="RuleBase" id="RU363122"/>
    </source>
</evidence>
<keyword evidence="6" id="KW-1003">Cell membrane</keyword>
<keyword evidence="12" id="KW-0770">Synapse</keyword>
<evidence type="ECO:0000256" key="10">
    <source>
        <dbReference type="ARBA" id="ARBA00022927"/>
    </source>
</evidence>
<keyword evidence="5 17" id="KW-0813">Transport</keyword>
<dbReference type="GO" id="GO:0015031">
    <property type="term" value="P:protein transport"/>
    <property type="evidence" value="ECO:0007669"/>
    <property type="project" value="UniProtKB-KW"/>
</dbReference>